<evidence type="ECO:0000256" key="3">
    <source>
        <dbReference type="ARBA" id="ARBA00023002"/>
    </source>
</evidence>
<keyword evidence="4 6" id="KW-0503">Monooxygenase</keyword>
<feature type="domain" description="FAD-binding" evidence="5">
    <location>
        <begin position="324"/>
        <end position="381"/>
    </location>
</feature>
<evidence type="ECO:0000256" key="4">
    <source>
        <dbReference type="ARBA" id="ARBA00023033"/>
    </source>
</evidence>
<dbReference type="Proteomes" id="UP001218629">
    <property type="component" value="Chromosome"/>
</dbReference>
<evidence type="ECO:0000256" key="2">
    <source>
        <dbReference type="ARBA" id="ARBA00022827"/>
    </source>
</evidence>
<reference evidence="6 7" key="1">
    <citation type="submission" date="2022-03" db="EMBL/GenBank/DDBJ databases">
        <title>Streptomyces yunnanensis P86,complete genome.</title>
        <authorList>
            <person name="Chen S."/>
            <person name="Zhang Q."/>
        </authorList>
    </citation>
    <scope>NUCLEOTIDE SEQUENCE [LARGE SCALE GENOMIC DNA]</scope>
    <source>
        <strain evidence="6 7">P86</strain>
    </source>
</reference>
<evidence type="ECO:0000256" key="1">
    <source>
        <dbReference type="ARBA" id="ARBA00022630"/>
    </source>
</evidence>
<dbReference type="InterPro" id="IPR002938">
    <property type="entry name" value="FAD-bd"/>
</dbReference>
<keyword evidence="7" id="KW-1185">Reference proteome</keyword>
<dbReference type="GO" id="GO:0004497">
    <property type="term" value="F:monooxygenase activity"/>
    <property type="evidence" value="ECO:0007669"/>
    <property type="project" value="UniProtKB-KW"/>
</dbReference>
<sequence>MFLSLSRYEEGTVGMPYPHVIIVGAGLGGLCLAQGLRRRGIDFCVYERDASLISRGQGYRIHIDTHGDDSLRDALPPELYQLFRATAGVPLSRTPVFDEQLRQLAELEGDGGTHLAVDRLTLRQILLTGVADAVAFGKRFTHYRVGTDGGAVACFDDGTEARGDVIVAADGVNSPVRRQYLPHARVVDTGLRQLYGKVPLTKETRALFPPEMFAVFTPVIGPAKQFIGVAPVEFPEPPRLAARRLAPTAALNDTADYMTVSFGSRRELLPFGDAQLQAMSGAELRSATLRLMEAWHPDVRRIIEHWLPESVFPLALRTSVPIPAWRPTRITLLGDAVHAMSPAGGIGANTALRDAGILAAALEQAADGRPLVETIAAYESAMTGYGFDAVRLSADNGQRMLGQDPLPTS</sequence>
<organism evidence="6 7">
    <name type="scientific">Streptomyces yunnanensis</name>
    <dbReference type="NCBI Taxonomy" id="156453"/>
    <lineage>
        <taxon>Bacteria</taxon>
        <taxon>Bacillati</taxon>
        <taxon>Actinomycetota</taxon>
        <taxon>Actinomycetes</taxon>
        <taxon>Kitasatosporales</taxon>
        <taxon>Streptomycetaceae</taxon>
        <taxon>Streptomyces</taxon>
    </lineage>
</organism>
<dbReference type="InterPro" id="IPR036188">
    <property type="entry name" value="FAD/NAD-bd_sf"/>
</dbReference>
<accession>A0ABY8A227</accession>
<dbReference type="Gene3D" id="3.50.50.60">
    <property type="entry name" value="FAD/NAD(P)-binding domain"/>
    <property type="match status" value="1"/>
</dbReference>
<dbReference type="PRINTS" id="PR00420">
    <property type="entry name" value="RNGMNOXGNASE"/>
</dbReference>
<gene>
    <name evidence="6" type="ORF">MOV08_05650</name>
</gene>
<evidence type="ECO:0000259" key="5">
    <source>
        <dbReference type="Pfam" id="PF01494"/>
    </source>
</evidence>
<name>A0ABY8A227_9ACTN</name>
<keyword evidence="3" id="KW-0560">Oxidoreductase</keyword>
<protein>
    <submittedName>
        <fullName evidence="6">FAD-dependent monooxygenase</fullName>
    </submittedName>
</protein>
<dbReference type="Pfam" id="PF13450">
    <property type="entry name" value="NAD_binding_8"/>
    <property type="match status" value="1"/>
</dbReference>
<keyword evidence="1" id="KW-0285">Flavoprotein</keyword>
<evidence type="ECO:0000313" key="6">
    <source>
        <dbReference type="EMBL" id="WEB38838.1"/>
    </source>
</evidence>
<dbReference type="PANTHER" id="PTHR47178:SF5">
    <property type="entry name" value="FAD-BINDING DOMAIN-CONTAINING PROTEIN"/>
    <property type="match status" value="1"/>
</dbReference>
<dbReference type="SUPFAM" id="SSF51905">
    <property type="entry name" value="FAD/NAD(P)-binding domain"/>
    <property type="match status" value="1"/>
</dbReference>
<dbReference type="EMBL" id="CP095749">
    <property type="protein sequence ID" value="WEB38838.1"/>
    <property type="molecule type" value="Genomic_DNA"/>
</dbReference>
<dbReference type="Pfam" id="PF01494">
    <property type="entry name" value="FAD_binding_3"/>
    <property type="match status" value="1"/>
</dbReference>
<dbReference type="PANTHER" id="PTHR47178">
    <property type="entry name" value="MONOOXYGENASE, FAD-BINDING"/>
    <property type="match status" value="1"/>
</dbReference>
<keyword evidence="2" id="KW-0274">FAD</keyword>
<evidence type="ECO:0000313" key="7">
    <source>
        <dbReference type="Proteomes" id="UP001218629"/>
    </source>
</evidence>
<proteinExistence type="predicted"/>
<dbReference type="RefSeq" id="WP_239009952.1">
    <property type="nucleotide sequence ID" value="NZ_CP095749.1"/>
</dbReference>